<evidence type="ECO:0000313" key="1">
    <source>
        <dbReference type="EMBL" id="MEE2048943.1"/>
    </source>
</evidence>
<dbReference type="RefSeq" id="WP_330156253.1">
    <property type="nucleotide sequence ID" value="NZ_BAAAJA010000006.1"/>
</dbReference>
<reference evidence="1 2" key="1">
    <citation type="submission" date="2023-07" db="EMBL/GenBank/DDBJ databases">
        <authorList>
            <person name="Girao M."/>
            <person name="Carvalho M.F."/>
        </authorList>
    </citation>
    <scope>NUCLEOTIDE SEQUENCE [LARGE SCALE GENOMIC DNA]</scope>
    <source>
        <strain evidence="1 2">66/93</strain>
    </source>
</reference>
<dbReference type="Proteomes" id="UP001348641">
    <property type="component" value="Unassembled WGS sequence"/>
</dbReference>
<dbReference type="EMBL" id="JAUUCC010000001">
    <property type="protein sequence ID" value="MEE2048943.1"/>
    <property type="molecule type" value="Genomic_DNA"/>
</dbReference>
<sequence>MNASTPGPLEQGPLLQDLAGRLVSAVPEGWQQLTYLTRVIGAHTDETLAVQDADGQVSQVEVPEGVGELVGALKRAGYQEGKGTWLSMIISVNHTHQLNVEYNHDTEPELAPGAGPLAYAQELERFPREEEAVPSWLRARLAEARELPTEQITADFGAALVEACAAEGLRAEYLPPTGLRVSLPDGGVLMDNDLKDTFDQAAVLPPEQRLGLATHFGGYMARAAGERGAPGGAPAAASGADDAVADALVSAFREENIEVSFEGADTLVVPLPDGNRATTDISGFRSALADAAPDQLAHHAAGFARAAVDQLAKATLPDGATGAPAPSGDPGADGAGRLRVRLYPASAFPEGILEELLAREIAPGLWQTVVVDSPQSLQPLSRKAHEDTGRPDDEVFAEAVAGSLDEPVEVSEHDLDGVRLVHIGGQHPYVAAQAHVLGRHIGEAPHGALVAFPVPEVLIAHPLGQGHPLAAMENLQEIAGKFAADAAKPIGAQLYWWHPGSLAAGQEAVPDLRAVGIEVDHEAKSVSVRTSDEEFGPLLDSLLG</sequence>
<gene>
    <name evidence="1" type="ORF">Q8A49_00335</name>
</gene>
<proteinExistence type="predicted"/>
<evidence type="ECO:0000313" key="2">
    <source>
        <dbReference type="Proteomes" id="UP001348641"/>
    </source>
</evidence>
<dbReference type="SUPFAM" id="SSF160424">
    <property type="entry name" value="BH3703-like"/>
    <property type="match status" value="1"/>
</dbReference>
<organism evidence="1 2">
    <name type="scientific">Nocardiopsis tropica</name>
    <dbReference type="NCBI Taxonomy" id="109330"/>
    <lineage>
        <taxon>Bacteria</taxon>
        <taxon>Bacillati</taxon>
        <taxon>Actinomycetota</taxon>
        <taxon>Actinomycetes</taxon>
        <taxon>Streptosporangiales</taxon>
        <taxon>Nocardiopsidaceae</taxon>
        <taxon>Nocardiopsis</taxon>
    </lineage>
</organism>
<name>A0ABU7KI31_9ACTN</name>
<dbReference type="InterPro" id="IPR036170">
    <property type="entry name" value="YezG-like_sf"/>
</dbReference>
<accession>A0ABU7KI31</accession>
<comment type="caution">
    <text evidence="1">The sequence shown here is derived from an EMBL/GenBank/DDBJ whole genome shotgun (WGS) entry which is preliminary data.</text>
</comment>
<protein>
    <submittedName>
        <fullName evidence="1">Uncharacterized protein</fullName>
    </submittedName>
</protein>